<evidence type="ECO:0000313" key="8">
    <source>
        <dbReference type="EMBL" id="KAJ0979361.1"/>
    </source>
</evidence>
<comment type="caution">
    <text evidence="8">The sequence shown here is derived from an EMBL/GenBank/DDBJ whole genome shotgun (WGS) entry which is preliminary data.</text>
</comment>
<dbReference type="Gene3D" id="3.30.40.10">
    <property type="entry name" value="Zinc/RING finger domain, C3HC4 (zinc finger)"/>
    <property type="match status" value="2"/>
</dbReference>
<dbReference type="GO" id="GO:0016747">
    <property type="term" value="F:acyltransferase activity, transferring groups other than amino-acyl groups"/>
    <property type="evidence" value="ECO:0007669"/>
    <property type="project" value="InterPro"/>
</dbReference>
<evidence type="ECO:0000259" key="6">
    <source>
        <dbReference type="PROSITE" id="PS50016"/>
    </source>
</evidence>
<dbReference type="EMBL" id="JAGGNH010000003">
    <property type="protein sequence ID" value="KAJ0979361.1"/>
    <property type="molecule type" value="Genomic_DNA"/>
</dbReference>
<evidence type="ECO:0000313" key="9">
    <source>
        <dbReference type="Proteomes" id="UP001085076"/>
    </source>
</evidence>
<dbReference type="SUPFAM" id="SSF55729">
    <property type="entry name" value="Acyl-CoA N-acyltransferases (Nat)"/>
    <property type="match status" value="1"/>
</dbReference>
<reference evidence="8" key="2">
    <citation type="journal article" date="2022" name="Hortic Res">
        <title>The genome of Dioscorea zingiberensis sheds light on the biosynthesis, origin and evolution of the medicinally important diosgenin saponins.</title>
        <authorList>
            <person name="Li Y."/>
            <person name="Tan C."/>
            <person name="Li Z."/>
            <person name="Guo J."/>
            <person name="Li S."/>
            <person name="Chen X."/>
            <person name="Wang C."/>
            <person name="Dai X."/>
            <person name="Yang H."/>
            <person name="Song W."/>
            <person name="Hou L."/>
            <person name="Xu J."/>
            <person name="Tong Z."/>
            <person name="Xu A."/>
            <person name="Yuan X."/>
            <person name="Wang W."/>
            <person name="Yang Q."/>
            <person name="Chen L."/>
            <person name="Sun Z."/>
            <person name="Wang K."/>
            <person name="Pan B."/>
            <person name="Chen J."/>
            <person name="Bao Y."/>
            <person name="Liu F."/>
            <person name="Qi X."/>
            <person name="Gang D.R."/>
            <person name="Wen J."/>
            <person name="Li J."/>
        </authorList>
    </citation>
    <scope>NUCLEOTIDE SEQUENCE</scope>
    <source>
        <strain evidence="8">Dzin_1.0</strain>
    </source>
</reference>
<dbReference type="PROSITE" id="PS50016">
    <property type="entry name" value="ZF_PHD_2"/>
    <property type="match status" value="1"/>
</dbReference>
<accession>A0A9D5CTH4</accession>
<feature type="domain" description="N-acetyltransferase" evidence="7">
    <location>
        <begin position="433"/>
        <end position="565"/>
    </location>
</feature>
<keyword evidence="2 4" id="KW-0863">Zinc-finger</keyword>
<keyword evidence="1" id="KW-0479">Metal-binding</keyword>
<feature type="domain" description="PHD-type" evidence="6">
    <location>
        <begin position="270"/>
        <end position="315"/>
    </location>
</feature>
<dbReference type="GO" id="GO:0003714">
    <property type="term" value="F:transcription corepressor activity"/>
    <property type="evidence" value="ECO:0007669"/>
    <property type="project" value="InterPro"/>
</dbReference>
<name>A0A9D5CTH4_9LILI</name>
<dbReference type="InterPro" id="IPR042163">
    <property type="entry name" value="PHF12"/>
</dbReference>
<dbReference type="SMART" id="SM00249">
    <property type="entry name" value="PHD"/>
    <property type="match status" value="2"/>
</dbReference>
<dbReference type="GO" id="GO:0005634">
    <property type="term" value="C:nucleus"/>
    <property type="evidence" value="ECO:0007669"/>
    <property type="project" value="TreeGrafter"/>
</dbReference>
<dbReference type="InterPro" id="IPR016181">
    <property type="entry name" value="Acyl_CoA_acyltransferase"/>
</dbReference>
<keyword evidence="9" id="KW-1185">Reference proteome</keyword>
<dbReference type="Pfam" id="PF22970">
    <property type="entry name" value="DUF7028"/>
    <property type="match status" value="2"/>
</dbReference>
<dbReference type="InterPro" id="IPR019787">
    <property type="entry name" value="Znf_PHD-finger"/>
</dbReference>
<dbReference type="PANTHER" id="PTHR46309:SF12">
    <property type="entry name" value="GB|AAC80581.1"/>
    <property type="match status" value="1"/>
</dbReference>
<dbReference type="InterPro" id="IPR056511">
    <property type="entry name" value="IDM1_C"/>
</dbReference>
<dbReference type="PROSITE" id="PS51186">
    <property type="entry name" value="GNAT"/>
    <property type="match status" value="1"/>
</dbReference>
<dbReference type="InterPro" id="IPR001965">
    <property type="entry name" value="Znf_PHD"/>
</dbReference>
<organism evidence="8 9">
    <name type="scientific">Dioscorea zingiberensis</name>
    <dbReference type="NCBI Taxonomy" id="325984"/>
    <lineage>
        <taxon>Eukaryota</taxon>
        <taxon>Viridiplantae</taxon>
        <taxon>Streptophyta</taxon>
        <taxon>Embryophyta</taxon>
        <taxon>Tracheophyta</taxon>
        <taxon>Spermatophyta</taxon>
        <taxon>Magnoliopsida</taxon>
        <taxon>Liliopsida</taxon>
        <taxon>Dioscoreales</taxon>
        <taxon>Dioscoreaceae</taxon>
        <taxon>Dioscorea</taxon>
    </lineage>
</organism>
<sequence length="684" mass="76723">MELGCEAITLVQGWEVKSDVQGWGTQYKAGARDLHAMYKARGMALAGLHYCLELAKCYEEIDVPPPSPATNTGELLSVIKQAGASNRSTTNLDNMGKSWYPVEIEAEQCSRAVDLYPKRSVNAKISYSDKKLKVRQHLASLGWRIEFRKDTMMRKGKQEVPDVDVKVLRLNAKRHLLFMGWNLHFVDKKTKREMCYDSPDGRSYHSLHTACKAYLEELPECTGPSSGGRFKRRKSCRKLVKSVEMNTQGRRPGRPRRLEKSDGRYSDSADEICSTCQEGGTLILCDRCPSAFHLECAGLEVLPEGDWFCPFCRCGICGMSDFNSDTKQFTEKTILRCGQCEREFHAGCLRVSGASGLENCSTGVWFCSEKCSMVFSHLQKLLGKSNRTTVEGLSWTLFRSNRVNGADDVRSSMAKCHGKLRVALDVLHECFVTIIEPRTKSDLVADVVFNKKSDLKRLDFSGFYTMILERGDEIISVATIRVYGDKVAEMPLIGTRVQYRCQGMCRLLVNELEKLLSSLGVEMLLLPAVSQLLPTWTTKFGFTKMTSSDRLKLLDYTLLSFQDTTMCYKPLARNQNQLSDAAALVPVEETNNADTATEFMEIDPIRSSPHVEADYVDSSSASNTETTGQIVPYDADNAVALGNSTTNIPSIEAKPQDLTNNLNVTFKCYYRRWRIFAGNKTQIS</sequence>
<dbReference type="InterPro" id="IPR054292">
    <property type="entry name" value="DUF7028"/>
</dbReference>
<dbReference type="Pfam" id="PF00628">
    <property type="entry name" value="PHD"/>
    <property type="match status" value="1"/>
</dbReference>
<evidence type="ECO:0000256" key="3">
    <source>
        <dbReference type="ARBA" id="ARBA00022833"/>
    </source>
</evidence>
<gene>
    <name evidence="8" type="ORF">J5N97_014835</name>
</gene>
<dbReference type="PANTHER" id="PTHR46309">
    <property type="entry name" value="PHD FINGER PROTEIN 12"/>
    <property type="match status" value="1"/>
</dbReference>
<dbReference type="AlphaFoldDB" id="A0A9D5CTH4"/>
<dbReference type="GO" id="GO:0008270">
    <property type="term" value="F:zinc ion binding"/>
    <property type="evidence" value="ECO:0007669"/>
    <property type="project" value="UniProtKB-KW"/>
</dbReference>
<reference evidence="8" key="1">
    <citation type="submission" date="2021-03" db="EMBL/GenBank/DDBJ databases">
        <authorList>
            <person name="Li Z."/>
            <person name="Yang C."/>
        </authorList>
    </citation>
    <scope>NUCLEOTIDE SEQUENCE</scope>
    <source>
        <strain evidence="8">Dzin_1.0</strain>
        <tissue evidence="8">Leaf</tissue>
    </source>
</reference>
<dbReference type="InterPro" id="IPR013083">
    <property type="entry name" value="Znf_RING/FYVE/PHD"/>
</dbReference>
<evidence type="ECO:0000259" key="7">
    <source>
        <dbReference type="PROSITE" id="PS51186"/>
    </source>
</evidence>
<evidence type="ECO:0000256" key="5">
    <source>
        <dbReference type="SAM" id="MobiDB-lite"/>
    </source>
</evidence>
<dbReference type="Pfam" id="PF23209">
    <property type="entry name" value="IDM1_C"/>
    <property type="match status" value="1"/>
</dbReference>
<dbReference type="Proteomes" id="UP001085076">
    <property type="component" value="Miscellaneous, Linkage group lg03"/>
</dbReference>
<evidence type="ECO:0008006" key="10">
    <source>
        <dbReference type="Google" id="ProtNLM"/>
    </source>
</evidence>
<dbReference type="OrthoDB" id="1903104at2759"/>
<proteinExistence type="predicted"/>
<dbReference type="Gene3D" id="3.40.630.30">
    <property type="match status" value="1"/>
</dbReference>
<keyword evidence="3" id="KW-0862">Zinc</keyword>
<dbReference type="InterPro" id="IPR000182">
    <property type="entry name" value="GNAT_dom"/>
</dbReference>
<evidence type="ECO:0000256" key="1">
    <source>
        <dbReference type="ARBA" id="ARBA00022723"/>
    </source>
</evidence>
<dbReference type="SUPFAM" id="SSF57903">
    <property type="entry name" value="FYVE/PHD zinc finger"/>
    <property type="match status" value="2"/>
</dbReference>
<evidence type="ECO:0000256" key="4">
    <source>
        <dbReference type="PROSITE-ProRule" id="PRU00146"/>
    </source>
</evidence>
<dbReference type="InterPro" id="IPR011011">
    <property type="entry name" value="Znf_FYVE_PHD"/>
</dbReference>
<dbReference type="GO" id="GO:0006357">
    <property type="term" value="P:regulation of transcription by RNA polymerase II"/>
    <property type="evidence" value="ECO:0007669"/>
    <property type="project" value="TreeGrafter"/>
</dbReference>
<feature type="region of interest" description="Disordered" evidence="5">
    <location>
        <begin position="245"/>
        <end position="264"/>
    </location>
</feature>
<evidence type="ECO:0000256" key="2">
    <source>
        <dbReference type="ARBA" id="ARBA00022771"/>
    </source>
</evidence>
<protein>
    <recommendedName>
        <fullName evidence="10">PHD finger transcription factor</fullName>
    </recommendedName>
</protein>